<keyword evidence="1" id="KW-1133">Transmembrane helix</keyword>
<organism evidence="2 3">
    <name type="scientific">Wickerhamomyces pijperi</name>
    <name type="common">Yeast</name>
    <name type="synonym">Pichia pijperi</name>
    <dbReference type="NCBI Taxonomy" id="599730"/>
    <lineage>
        <taxon>Eukaryota</taxon>
        <taxon>Fungi</taxon>
        <taxon>Dikarya</taxon>
        <taxon>Ascomycota</taxon>
        <taxon>Saccharomycotina</taxon>
        <taxon>Saccharomycetes</taxon>
        <taxon>Phaffomycetales</taxon>
        <taxon>Wickerhamomycetaceae</taxon>
        <taxon>Wickerhamomyces</taxon>
    </lineage>
</organism>
<reference evidence="2" key="2">
    <citation type="submission" date="2021-01" db="EMBL/GenBank/DDBJ databases">
        <authorList>
            <person name="Schikora-Tamarit M.A."/>
        </authorList>
    </citation>
    <scope>NUCLEOTIDE SEQUENCE</scope>
    <source>
        <strain evidence="2">CBS2887</strain>
    </source>
</reference>
<keyword evidence="3" id="KW-1185">Reference proteome</keyword>
<comment type="caution">
    <text evidence="2">The sequence shown here is derived from an EMBL/GenBank/DDBJ whole genome shotgun (WGS) entry which is preliminary data.</text>
</comment>
<keyword evidence="1" id="KW-0812">Transmembrane</keyword>
<keyword evidence="1" id="KW-0472">Membrane</keyword>
<accession>A0A9P8TRK3</accession>
<dbReference type="Proteomes" id="UP000774326">
    <property type="component" value="Unassembled WGS sequence"/>
</dbReference>
<gene>
    <name evidence="2" type="ORF">WICPIJ_001169</name>
</gene>
<name>A0A9P8TRK3_WICPI</name>
<dbReference type="AlphaFoldDB" id="A0A9P8TRK3"/>
<evidence type="ECO:0000256" key="1">
    <source>
        <dbReference type="SAM" id="Phobius"/>
    </source>
</evidence>
<proteinExistence type="predicted"/>
<dbReference type="EMBL" id="JAEUBG010000605">
    <property type="protein sequence ID" value="KAH3687876.1"/>
    <property type="molecule type" value="Genomic_DNA"/>
</dbReference>
<reference evidence="2" key="1">
    <citation type="journal article" date="2021" name="Open Biol.">
        <title>Shared evolutionary footprints suggest mitochondrial oxidative damage underlies multiple complex I losses in fungi.</title>
        <authorList>
            <person name="Schikora-Tamarit M.A."/>
            <person name="Marcet-Houben M."/>
            <person name="Nosek J."/>
            <person name="Gabaldon T."/>
        </authorList>
    </citation>
    <scope>NUCLEOTIDE SEQUENCE</scope>
    <source>
        <strain evidence="2">CBS2887</strain>
    </source>
</reference>
<evidence type="ECO:0000313" key="3">
    <source>
        <dbReference type="Proteomes" id="UP000774326"/>
    </source>
</evidence>
<feature type="transmembrane region" description="Helical" evidence="1">
    <location>
        <begin position="29"/>
        <end position="48"/>
    </location>
</feature>
<protein>
    <submittedName>
        <fullName evidence="2">Uncharacterized protein</fullName>
    </submittedName>
</protein>
<evidence type="ECO:0000313" key="2">
    <source>
        <dbReference type="EMBL" id="KAH3687876.1"/>
    </source>
</evidence>
<sequence length="118" mass="12845">MRAIVFELERYPLAINSSYFSNKSGKTNFFLANSSLTFFFSVLVYCLVKRALVKGKIWSLLPGDLIKMHSLNCSLKNCNSGTALTSLMHLIVACLAEVALAFEGGLSSSTTMASSFST</sequence>